<reference evidence="1" key="1">
    <citation type="submission" date="2019-04" db="EMBL/GenBank/DDBJ databases">
        <title>Microbes associate with the intestines of laboratory mice.</title>
        <authorList>
            <person name="Navarre W."/>
            <person name="Wong E."/>
            <person name="Huang K."/>
            <person name="Tropini C."/>
            <person name="Ng K."/>
            <person name="Yu B."/>
        </authorList>
    </citation>
    <scope>NUCLEOTIDE SEQUENCE</scope>
    <source>
        <strain evidence="1">NM09_H32</strain>
    </source>
</reference>
<keyword evidence="2" id="KW-1185">Reference proteome</keyword>
<gene>
    <name evidence="1" type="ORF">E5336_00160</name>
</gene>
<evidence type="ECO:0000313" key="1">
    <source>
        <dbReference type="EMBL" id="TGY67230.1"/>
    </source>
</evidence>
<name>A0AC61RB87_9FIRM</name>
<comment type="caution">
    <text evidence="1">The sequence shown here is derived from an EMBL/GenBank/DDBJ whole genome shotgun (WGS) entry which is preliminary data.</text>
</comment>
<protein>
    <submittedName>
        <fullName evidence="1">Extracellular solute-binding protein</fullName>
    </submittedName>
</protein>
<sequence length="637" mass="71653">MHTKDKKVFGKALMALTIVFFYLPIVFMVIFSFNDSKSLTAFTGFSMRWYEAMFKNHSMMESLYVTLIIAVIATIVSTIVGTITAIGLVYSKKWVKRFIQQVNDLPMMNPEIVTAIGLMLLFITFQIERGFTTLLMAHIAFCIPYVMLSVMPKLRSLDPNLADAAMDLGATPWQALTKVIVPQIMPGIVSGALIAFTMSFDDFIISYFTTGQGVKNLSIMVYTMSKRVNPSINAISTLVVVFITISLLIANIIPVMRQKIRKKEVAESGAFKQPKKGPKIVIGLLIAALAIGLFSYKKAADDNKPFAGQTLHVYNWGEYVGENFLSNFEEQTGAKVVMDNFDSNEQMYIKVANNESYDVLVPSDYMIQRLILEDLLQPLDREKIQPSLDLLDPNVLDQPFDPGNQYSVPYFWGSVGIVYDKRKVDVKDLEEEGFNIFLDPKYKGDLYLYDSERDSFMMALKALGYSMNTENPDEIQAAYNWLLQCVQTMNPEIVTDEIIDNMAQGRKALGLIYSGDATYVMSENENMGYFMPTQGSNLWSDGMVIPKNAKNVDLAYAFINYTCQYEAAYDNSSYVGYTASNMEAQDELAEGEYAGIDSYVPRSGNPKDEVFTYNENTRKTIADLWSRVKIAASNATE</sequence>
<dbReference type="Proteomes" id="UP000308836">
    <property type="component" value="Unassembled WGS sequence"/>
</dbReference>
<organism evidence="1 2">
    <name type="scientific">Dubosiella muris</name>
    <dbReference type="NCBI Taxonomy" id="3038133"/>
    <lineage>
        <taxon>Bacteria</taxon>
        <taxon>Bacillati</taxon>
        <taxon>Bacillota</taxon>
        <taxon>Erysipelotrichia</taxon>
        <taxon>Erysipelotrichales</taxon>
        <taxon>Erysipelotrichaceae</taxon>
        <taxon>Dubosiella</taxon>
    </lineage>
</organism>
<dbReference type="EMBL" id="SRYG01000001">
    <property type="protein sequence ID" value="TGY67230.1"/>
    <property type="molecule type" value="Genomic_DNA"/>
</dbReference>
<evidence type="ECO:0000313" key="2">
    <source>
        <dbReference type="Proteomes" id="UP000308836"/>
    </source>
</evidence>
<accession>A0AC61RB87</accession>
<proteinExistence type="predicted"/>